<feature type="region of interest" description="Disordered" evidence="1">
    <location>
        <begin position="104"/>
        <end position="143"/>
    </location>
</feature>
<evidence type="ECO:0000313" key="3">
    <source>
        <dbReference type="Proteomes" id="UP000051269"/>
    </source>
</evidence>
<sequence>MERRFDMHLADSPRALIAPTAWKLNTAKITMMAITTRSSIREKPLRSWRRGGGLTPRCGHLVFVWQQLAEGLGVMFLLRCWPRVAAPGEAPNPRGGCGLGVIGTAKPRGNGRPARFPTDNTGGTPVTQLSGVWHRHPADGLGS</sequence>
<dbReference type="EMBL" id="LIBO01000071">
    <property type="protein sequence ID" value="KRO62475.1"/>
    <property type="molecule type" value="Genomic_DNA"/>
</dbReference>
<accession>A0A0R2RN45</accession>
<organism evidence="2 3">
    <name type="scientific">Verrucomicrobia subdivision 6 bacterium BACL9 MAG-120507-bin52</name>
    <dbReference type="NCBI Taxonomy" id="1655590"/>
    <lineage>
        <taxon>Bacteria</taxon>
        <taxon>Pseudomonadati</taxon>
        <taxon>Verrucomicrobiota</taxon>
        <taxon>Verrucomicrobiia</taxon>
        <taxon>Verrucomicrobiales</taxon>
        <taxon>Verrucomicrobia subdivision 6</taxon>
    </lineage>
</organism>
<dbReference type="Proteomes" id="UP000051269">
    <property type="component" value="Unassembled WGS sequence"/>
</dbReference>
<feature type="compositionally biased region" description="Polar residues" evidence="1">
    <location>
        <begin position="118"/>
        <end position="130"/>
    </location>
</feature>
<dbReference type="AlphaFoldDB" id="A0A0R2RN45"/>
<gene>
    <name evidence="2" type="ORF">ABR82_02735</name>
</gene>
<comment type="caution">
    <text evidence="2">The sequence shown here is derived from an EMBL/GenBank/DDBJ whole genome shotgun (WGS) entry which is preliminary data.</text>
</comment>
<proteinExistence type="predicted"/>
<protein>
    <submittedName>
        <fullName evidence="2">Uncharacterized protein</fullName>
    </submittedName>
</protein>
<name>A0A0R2RN45_9BACT</name>
<evidence type="ECO:0000313" key="2">
    <source>
        <dbReference type="EMBL" id="KRO62475.1"/>
    </source>
</evidence>
<evidence type="ECO:0000256" key="1">
    <source>
        <dbReference type="SAM" id="MobiDB-lite"/>
    </source>
</evidence>
<reference evidence="2 3" key="1">
    <citation type="submission" date="2015-10" db="EMBL/GenBank/DDBJ databases">
        <title>Metagenome-Assembled Genomes uncover a global brackish microbiome.</title>
        <authorList>
            <person name="Hugerth L.W."/>
            <person name="Larsson J."/>
            <person name="Alneberg J."/>
            <person name="Lindh M.V."/>
            <person name="Legrand C."/>
            <person name="Pinhassi J."/>
            <person name="Andersson A.F."/>
        </authorList>
    </citation>
    <scope>NUCLEOTIDE SEQUENCE [LARGE SCALE GENOMIC DNA]</scope>
    <source>
        <strain evidence="2">BACL18 MAG-120507-bin52</strain>
    </source>
</reference>